<feature type="compositionally biased region" description="Polar residues" evidence="1">
    <location>
        <begin position="852"/>
        <end position="867"/>
    </location>
</feature>
<dbReference type="PANTHER" id="PTHR38706">
    <property type="entry name" value="SI:CH211-198C19.1-RELATED"/>
    <property type="match status" value="1"/>
</dbReference>
<dbReference type="GeneID" id="114861134"/>
<feature type="region of interest" description="Disordered" evidence="1">
    <location>
        <begin position="660"/>
        <end position="694"/>
    </location>
</feature>
<feature type="compositionally biased region" description="Basic and acidic residues" evidence="1">
    <location>
        <begin position="740"/>
        <end position="751"/>
    </location>
</feature>
<feature type="compositionally biased region" description="Basic and acidic residues" evidence="1">
    <location>
        <begin position="536"/>
        <end position="551"/>
    </location>
</feature>
<evidence type="ECO:0000313" key="3">
    <source>
        <dbReference type="RefSeq" id="XP_040927679.1"/>
    </source>
</evidence>
<sequence>MRTTPEAANASRMSNQPKQAKITNKIDSVDDLKTINFRHSVPKHSLLLLHWFANTVKIEDDGIWLTFDPKRQYGSHGYGNEDGLLPVGRQYYAVGDLSRDKHEFPSYMYYELRENVGRNLDRIIFSVNEHGVENGAGSMVEEVYLTQHMANEYQEAAYDRGNTYLVTPNLLKQMQRFSELKQSLWILNSEFRSNATDFQLLDFYEQWSFPHLELLLFTVTKKTQFFQKGKRYRVAAHAATFPALHTGLGFAVGIPENTENQVNSECRGIPAGGLWDRSLQREPEVMTETEVKGRKVPTPNECQPTTQTATPSSQTTMYCVAVGIPTNQHDQKETEASEILQDQSNEVMTGAHEKGSRAWSNVFTRIKCQPATQAETSSSQTTVHSSKSSYEQKGSGGPVHSAGGLQVHSNETNGQKVVMTGGEEKNTMAQSYVSTRNKRVVTSSAQTTAPVCSVCIPENRDDQVMSEGSEIATGGLHDQSKETKAEAMSEAEKKDRTAGKNVPAENKCQPETLEATSCSQITGSERSTGGLQDQSNETRPEVMAGTHEKGSRTWSNVLTHFKCQPATQAETSSSQTTVDSSKNRYKQKESGGPVHSAGGLQVHSNETNGQKEVMTGGEEKNKMAQSNVSTHKRVDSSSCKQPRPLDLFFLTENRYDQVMGEGSERSTGGLHDQSKETKPEVMTEAEEKGRTAGKNVATENKCQPETFVATSRSQVTGSERSTGGLQDQSNGTRPEVMTGAHEKGSKIGAHEKASRAWSNVFTRFKCQPATHAETSSSQTTAPVFSVCKPENRDDQVMSEGSEIATGGLHNQSKETKPEVKTEDEEKGRTARKNVTAENKCQPETLVATSCSQITGSERSTGGLQDQSNETRPEVMTGAHEKDSKTGAHEKGSRAWSNVFTRFKCQPATHAETSSSQITRHSSKGRYKQKGSGGPVHFAGGLQVYSNETNGQKEVMTGGEEKNKMAQSNMSTRNKRLDTSSAQTTGPVCSICIPENRYNQVMSEGSEIATGGLHDQSKETKPEVMTEAEEKGRTAGKNVPAENECQPETLVATPWSQVDGSERSRGGLQDQSNGTRPEVMTGAHEKGSRTWSNVLTHFKCQPATYAETSSSRTTAPVFSVCIPENRDNQVMSEGSKRSIGGLQDQSNETRPEVTTGEHEKHRIVWSNMPTHHKYQPETHVATSSSQITALGCGCAVCIPEYEVMTEISTGGLQGQSDKLKPEGMTGADEMHKVIWINESQPAAHMASSSSQNAALAAGIPQHTQIPMDGEGSGIISEDLEVLQSGDIKLEVVTGTDGKARIVWSNTPSHPKKQDRMVVLFKSNEDKDASKSYEFIGCRESGSYDTTVPLNEGLQARMLNAKKWFFFWTGVGQEICRSVEFKNPEPVNISGHEAKLQLFVRDGKACVRLYVKKSFKAWKSEFKESWVGFYIFADTKNKEYRYWQWQWQWATKFKPCHDWEDSTYDVHEYDSGRAIAQGVQARFMLRDEVVKASTPSWK</sequence>
<feature type="compositionally biased region" description="Basic and acidic residues" evidence="1">
    <location>
        <begin position="672"/>
        <end position="690"/>
    </location>
</feature>
<feature type="region of interest" description="Disordered" evidence="1">
    <location>
        <begin position="1056"/>
        <end position="1087"/>
    </location>
</feature>
<proteinExistence type="predicted"/>
<gene>
    <name evidence="3" type="primary">LOC114861134</name>
</gene>
<evidence type="ECO:0000313" key="2">
    <source>
        <dbReference type="Proteomes" id="UP000515150"/>
    </source>
</evidence>
<dbReference type="PANTHER" id="PTHR38706:SF2">
    <property type="match status" value="1"/>
</dbReference>
<feature type="region of interest" description="Disordered" evidence="1">
    <location>
        <begin position="1128"/>
        <end position="1158"/>
    </location>
</feature>
<feature type="region of interest" description="Disordered" evidence="1">
    <location>
        <begin position="906"/>
        <end position="940"/>
    </location>
</feature>
<feature type="region of interest" description="Disordered" evidence="1">
    <location>
        <begin position="471"/>
        <end position="639"/>
    </location>
</feature>
<feature type="compositionally biased region" description="Low complexity" evidence="1">
    <location>
        <begin position="371"/>
        <end position="389"/>
    </location>
</feature>
<feature type="compositionally biased region" description="Polar residues" evidence="1">
    <location>
        <begin position="709"/>
        <end position="732"/>
    </location>
</feature>
<feature type="region of interest" description="Disordered" evidence="1">
    <location>
        <begin position="370"/>
        <end position="411"/>
    </location>
</feature>
<feature type="compositionally biased region" description="Basic and acidic residues" evidence="1">
    <location>
        <begin position="811"/>
        <end position="828"/>
    </location>
</feature>
<keyword evidence="2" id="KW-1185">Reference proteome</keyword>
<feature type="compositionally biased region" description="Basic and acidic residues" evidence="1">
    <location>
        <begin position="868"/>
        <end position="892"/>
    </location>
</feature>
<feature type="compositionally biased region" description="Polar residues" evidence="1">
    <location>
        <begin position="514"/>
        <end position="535"/>
    </location>
</feature>
<feature type="region of interest" description="Disordered" evidence="1">
    <location>
        <begin position="802"/>
        <end position="840"/>
    </location>
</feature>
<feature type="region of interest" description="Disordered" evidence="1">
    <location>
        <begin position="852"/>
        <end position="892"/>
    </location>
</feature>
<dbReference type="Proteomes" id="UP000515150">
    <property type="component" value="Chromosome 8"/>
</dbReference>
<evidence type="ECO:0000256" key="1">
    <source>
        <dbReference type="SAM" id="MobiDB-lite"/>
    </source>
</evidence>
<feature type="region of interest" description="Disordered" evidence="1">
    <location>
        <begin position="292"/>
        <end position="311"/>
    </location>
</feature>
<dbReference type="OrthoDB" id="8446997at2759"/>
<feature type="compositionally biased region" description="Low complexity" evidence="1">
    <location>
        <begin position="566"/>
        <end position="577"/>
    </location>
</feature>
<organism evidence="2 3">
    <name type="scientific">Betta splendens</name>
    <name type="common">Siamese fighting fish</name>
    <dbReference type="NCBI Taxonomy" id="158456"/>
    <lineage>
        <taxon>Eukaryota</taxon>
        <taxon>Metazoa</taxon>
        <taxon>Chordata</taxon>
        <taxon>Craniata</taxon>
        <taxon>Vertebrata</taxon>
        <taxon>Euteleostomi</taxon>
        <taxon>Actinopterygii</taxon>
        <taxon>Neopterygii</taxon>
        <taxon>Teleostei</taxon>
        <taxon>Neoteleostei</taxon>
        <taxon>Acanthomorphata</taxon>
        <taxon>Anabantaria</taxon>
        <taxon>Anabantiformes</taxon>
        <taxon>Anabantoidei</taxon>
        <taxon>Osphronemidae</taxon>
        <taxon>Betta</taxon>
    </lineage>
</organism>
<feature type="compositionally biased region" description="Basic and acidic residues" evidence="1">
    <location>
        <begin position="478"/>
        <end position="498"/>
    </location>
</feature>
<feature type="compositionally biased region" description="Polar residues" evidence="1">
    <location>
        <begin position="11"/>
        <end position="20"/>
    </location>
</feature>
<reference evidence="3" key="1">
    <citation type="submission" date="2025-08" db="UniProtKB">
        <authorList>
            <consortium name="RefSeq"/>
        </authorList>
    </citation>
    <scope>IDENTIFICATION</scope>
</reference>
<feature type="region of interest" description="Disordered" evidence="1">
    <location>
        <begin position="709"/>
        <end position="751"/>
    </location>
</feature>
<accession>A0A8M1HGT0</accession>
<dbReference type="RefSeq" id="XP_040927679.1">
    <property type="nucleotide sequence ID" value="XM_041071745.1"/>
</dbReference>
<dbReference type="KEGG" id="bspl:114861134"/>
<feature type="region of interest" description="Disordered" evidence="1">
    <location>
        <begin position="1"/>
        <end position="20"/>
    </location>
</feature>
<protein>
    <submittedName>
        <fullName evidence="3">Uncharacterized protein LOC114861134</fullName>
    </submittedName>
</protein>
<name>A0A8M1HGT0_BETSP</name>
<feature type="compositionally biased region" description="Basic and acidic residues" evidence="1">
    <location>
        <begin position="1146"/>
        <end position="1158"/>
    </location>
</feature>
<feature type="compositionally biased region" description="Polar residues" evidence="1">
    <location>
        <begin position="910"/>
        <end position="919"/>
    </location>
</feature>